<dbReference type="PANTHER" id="PTHR43372">
    <property type="entry name" value="FATTY-ACID AMIDE HYDROLASE"/>
    <property type="match status" value="1"/>
</dbReference>
<name>A0A4V2RXY6_9HYPH</name>
<dbReference type="OrthoDB" id="9814821at2"/>
<dbReference type="InterPro" id="IPR023631">
    <property type="entry name" value="Amidase_dom"/>
</dbReference>
<dbReference type="NCBIfam" id="NF004816">
    <property type="entry name" value="PRK06170.1"/>
    <property type="match status" value="1"/>
</dbReference>
<evidence type="ECO:0000313" key="2">
    <source>
        <dbReference type="EMBL" id="TCO16228.1"/>
    </source>
</evidence>
<proteinExistence type="predicted"/>
<feature type="domain" description="Amidase" evidence="1">
    <location>
        <begin position="24"/>
        <end position="463"/>
    </location>
</feature>
<reference evidence="2 3" key="1">
    <citation type="submission" date="2019-03" db="EMBL/GenBank/DDBJ databases">
        <title>Genomic Encyclopedia of Type Strains, Phase IV (KMG-IV): sequencing the most valuable type-strain genomes for metagenomic binning, comparative biology and taxonomic classification.</title>
        <authorList>
            <person name="Goeker M."/>
        </authorList>
    </citation>
    <scope>NUCLEOTIDE SEQUENCE [LARGE SCALE GENOMIC DNA]</scope>
    <source>
        <strain evidence="2 3">DSM 22958</strain>
    </source>
</reference>
<organism evidence="2 3">
    <name type="scientific">Camelimonas lactis</name>
    <dbReference type="NCBI Taxonomy" id="659006"/>
    <lineage>
        <taxon>Bacteria</taxon>
        <taxon>Pseudomonadati</taxon>
        <taxon>Pseudomonadota</taxon>
        <taxon>Alphaproteobacteria</taxon>
        <taxon>Hyphomicrobiales</taxon>
        <taxon>Chelatococcaceae</taxon>
        <taxon>Camelimonas</taxon>
    </lineage>
</organism>
<evidence type="ECO:0000313" key="3">
    <source>
        <dbReference type="Proteomes" id="UP000294881"/>
    </source>
</evidence>
<dbReference type="GO" id="GO:0012505">
    <property type="term" value="C:endomembrane system"/>
    <property type="evidence" value="ECO:0007669"/>
    <property type="project" value="TreeGrafter"/>
</dbReference>
<dbReference type="RefSeq" id="WP_132002357.1">
    <property type="nucleotide sequence ID" value="NZ_JBHUNN010000002.1"/>
</dbReference>
<dbReference type="Pfam" id="PF01425">
    <property type="entry name" value="Amidase"/>
    <property type="match status" value="1"/>
</dbReference>
<sequence>MDLLTQSASDQLAALARGEITAVDLLEQALARVTALNPALNAVVAMDVEGARAAARASDARRAAGKALPLDGLPVTIKDSFAVKGMPATAGAPPLKDYVPQEDAAAIARLRNAGAVIFGKSNVPAFTSDWQAFNAVYGTTNNPWDVARSPGGSSGGAAAATATGMSSFEWGSDIGGSIRWPAHCCGLFGHKSTWDLVPMRGHIPPAPGTTNHNPDLGVGGPIARSAADLDLILSLTAGSDSPDGALARLEPPRRATPEGLRVAVWLNEAEAPVSAAVAGAVASAARSLADAGAIVDENARPDFSFFEAFEVYALMNHAIALSAVPEKARQRLADNAAAFAADDHSHQAQQCRAAGLGAAEWQELVARREKLKQAWSRFFENYDVVLMPPASVTAIAHDHGKDIHGRRIDMGDGVQAPYFNLLHWAALATVAHLPATVAPIPQGDGALPAGVQIVGAEGADRTTIAVAGMLEQLNGGFRAPPMAW</sequence>
<dbReference type="InterPro" id="IPR052739">
    <property type="entry name" value="FAAH2"/>
</dbReference>
<dbReference type="SUPFAM" id="SSF75304">
    <property type="entry name" value="Amidase signature (AS) enzymes"/>
    <property type="match status" value="1"/>
</dbReference>
<accession>A0A4V2RXY6</accession>
<dbReference type="InterPro" id="IPR036928">
    <property type="entry name" value="AS_sf"/>
</dbReference>
<gene>
    <name evidence="2" type="ORF">EV666_101481</name>
</gene>
<dbReference type="Gene3D" id="3.90.1300.10">
    <property type="entry name" value="Amidase signature (AS) domain"/>
    <property type="match status" value="1"/>
</dbReference>
<dbReference type="AlphaFoldDB" id="A0A4V2RXY6"/>
<comment type="caution">
    <text evidence="2">The sequence shown here is derived from an EMBL/GenBank/DDBJ whole genome shotgun (WGS) entry which is preliminary data.</text>
</comment>
<dbReference type="Proteomes" id="UP000294881">
    <property type="component" value="Unassembled WGS sequence"/>
</dbReference>
<protein>
    <submittedName>
        <fullName evidence="2">Amidase</fullName>
    </submittedName>
</protein>
<dbReference type="EMBL" id="SLWL01000001">
    <property type="protein sequence ID" value="TCO16228.1"/>
    <property type="molecule type" value="Genomic_DNA"/>
</dbReference>
<keyword evidence="3" id="KW-1185">Reference proteome</keyword>
<dbReference type="PANTHER" id="PTHR43372:SF4">
    <property type="entry name" value="FATTY-ACID AMIDE HYDROLASE 2"/>
    <property type="match status" value="1"/>
</dbReference>
<evidence type="ECO:0000259" key="1">
    <source>
        <dbReference type="Pfam" id="PF01425"/>
    </source>
</evidence>